<gene>
    <name evidence="2" type="ORF">PWF71_00980</name>
</gene>
<dbReference type="InterPro" id="IPR007712">
    <property type="entry name" value="RelE/ParE_toxin"/>
</dbReference>
<accession>A0AAJ5VBL6</accession>
<evidence type="ECO:0000256" key="1">
    <source>
        <dbReference type="ARBA" id="ARBA00022649"/>
    </source>
</evidence>
<proteinExistence type="predicted"/>
<dbReference type="EMBL" id="CP118606">
    <property type="protein sequence ID" value="WEF21273.1"/>
    <property type="molecule type" value="Genomic_DNA"/>
</dbReference>
<name>A0AAJ5VBL6_MICMQ</name>
<evidence type="ECO:0000313" key="2">
    <source>
        <dbReference type="EMBL" id="WEF21273.1"/>
    </source>
</evidence>
<dbReference type="RefSeq" id="WP_275093314.1">
    <property type="nucleotide sequence ID" value="NZ_CP118606.1"/>
</dbReference>
<dbReference type="AlphaFoldDB" id="A0AAJ5VBL6"/>
<protein>
    <submittedName>
        <fullName evidence="2">Type II toxin-antitoxin system RelE/ParE family toxin</fullName>
    </submittedName>
</protein>
<reference evidence="2" key="1">
    <citation type="submission" date="2023-02" db="EMBL/GenBank/DDBJ databases">
        <title>Genome sequence of Microbacterium liquefaciens B1075.</title>
        <authorList>
            <person name="Cao J."/>
            <person name="Li X."/>
        </authorList>
    </citation>
    <scope>NUCLEOTIDE SEQUENCE</scope>
    <source>
        <strain evidence="2">B1075</strain>
    </source>
</reference>
<dbReference type="Gene3D" id="3.30.2310.20">
    <property type="entry name" value="RelE-like"/>
    <property type="match status" value="1"/>
</dbReference>
<dbReference type="Pfam" id="PF05016">
    <property type="entry name" value="ParE_toxin"/>
    <property type="match status" value="1"/>
</dbReference>
<dbReference type="Proteomes" id="UP001214756">
    <property type="component" value="Chromosome"/>
</dbReference>
<evidence type="ECO:0000313" key="3">
    <source>
        <dbReference type="Proteomes" id="UP001214756"/>
    </source>
</evidence>
<keyword evidence="1" id="KW-1277">Toxin-antitoxin system</keyword>
<sequence>MTLQRLVTTRRADEDITGAVTRFLGDAGTEVALEFIDDLQHAMGRLTAYPSLGSARFELVTEIPDIRAFALLRFPYIVIYTDAPDAVRVHRVLHARRDIAAALSSSDRDTAWSRLVRTGRVTLPGKKGALSCLPQQDTETSAKVLDEIRADRI</sequence>
<organism evidence="2 3">
    <name type="scientific">Microbacterium maritypicum</name>
    <name type="common">Microbacterium liquefaciens</name>
    <dbReference type="NCBI Taxonomy" id="33918"/>
    <lineage>
        <taxon>Bacteria</taxon>
        <taxon>Bacillati</taxon>
        <taxon>Actinomycetota</taxon>
        <taxon>Actinomycetes</taxon>
        <taxon>Micrococcales</taxon>
        <taxon>Microbacteriaceae</taxon>
        <taxon>Microbacterium</taxon>
    </lineage>
</organism>
<dbReference type="InterPro" id="IPR035093">
    <property type="entry name" value="RelE/ParE_toxin_dom_sf"/>
</dbReference>